<keyword evidence="1" id="KW-0732">Signal</keyword>
<feature type="signal peptide" evidence="1">
    <location>
        <begin position="1"/>
        <end position="18"/>
    </location>
</feature>
<sequence>MVAALTATALLASGCASRALVVPMAMQREPSACPAQTDTLLVLLPGAYSDTEEFVREGFIGAIQQRRLAVDVLRVDAHLGYYRNESIIDRLRADVIAPAQAQGYRSIWIVGISLGGFGGMIYAEERPGALAGIVALAPYLGERLIATGVDNAGGLARWPAPPVLPEMPSFERRELRLWRWLQPYSNRPPPSDHPPLWLGYGLDDRFAFSHRLLANALPADHVATTEGGHDWPEWMRVWRSLLPRLPLPACPN</sequence>
<dbReference type="Gene3D" id="3.40.50.1820">
    <property type="entry name" value="alpha/beta hydrolase"/>
    <property type="match status" value="1"/>
</dbReference>
<dbReference type="SUPFAM" id="SSF53474">
    <property type="entry name" value="alpha/beta-Hydrolases"/>
    <property type="match status" value="1"/>
</dbReference>
<organism evidence="2 3">
    <name type="scientific">Variovorax robiniae</name>
    <dbReference type="NCBI Taxonomy" id="1836199"/>
    <lineage>
        <taxon>Bacteria</taxon>
        <taxon>Pseudomonadati</taxon>
        <taxon>Pseudomonadota</taxon>
        <taxon>Betaproteobacteria</taxon>
        <taxon>Burkholderiales</taxon>
        <taxon>Comamonadaceae</taxon>
        <taxon>Variovorax</taxon>
    </lineage>
</organism>
<comment type="caution">
    <text evidence="2">The sequence shown here is derived from an EMBL/GenBank/DDBJ whole genome shotgun (WGS) entry which is preliminary data.</text>
</comment>
<dbReference type="InterPro" id="IPR029058">
    <property type="entry name" value="AB_hydrolase_fold"/>
</dbReference>
<accession>A0ABU8XFP7</accession>
<keyword evidence="3" id="KW-1185">Reference proteome</keyword>
<evidence type="ECO:0000313" key="3">
    <source>
        <dbReference type="Proteomes" id="UP001367030"/>
    </source>
</evidence>
<evidence type="ECO:0000256" key="1">
    <source>
        <dbReference type="SAM" id="SignalP"/>
    </source>
</evidence>
<keyword evidence="2" id="KW-0378">Hydrolase</keyword>
<dbReference type="Proteomes" id="UP001367030">
    <property type="component" value="Unassembled WGS sequence"/>
</dbReference>
<dbReference type="GO" id="GO:0016787">
    <property type="term" value="F:hydrolase activity"/>
    <property type="evidence" value="ECO:0007669"/>
    <property type="project" value="UniProtKB-KW"/>
</dbReference>
<gene>
    <name evidence="2" type="ORF">WKW79_29255</name>
</gene>
<protein>
    <submittedName>
        <fullName evidence="2">Alpha/beta hydrolase</fullName>
    </submittedName>
</protein>
<name>A0ABU8XFP7_9BURK</name>
<proteinExistence type="predicted"/>
<feature type="chain" id="PRO_5045177025" evidence="1">
    <location>
        <begin position="19"/>
        <end position="252"/>
    </location>
</feature>
<dbReference type="RefSeq" id="WP_340338749.1">
    <property type="nucleotide sequence ID" value="NZ_JBBKZS010000019.1"/>
</dbReference>
<evidence type="ECO:0000313" key="2">
    <source>
        <dbReference type="EMBL" id="MEJ8858693.1"/>
    </source>
</evidence>
<dbReference type="EMBL" id="JBBKZS010000019">
    <property type="protein sequence ID" value="MEJ8858693.1"/>
    <property type="molecule type" value="Genomic_DNA"/>
</dbReference>
<reference evidence="2 3" key="1">
    <citation type="submission" date="2024-03" db="EMBL/GenBank/DDBJ databases">
        <title>Novel species of the genus Variovorax.</title>
        <authorList>
            <person name="Liu Q."/>
            <person name="Xin Y.-H."/>
        </authorList>
    </citation>
    <scope>NUCLEOTIDE SEQUENCE [LARGE SCALE GENOMIC DNA]</scope>
    <source>
        <strain evidence="2 3">KACC 18901</strain>
    </source>
</reference>